<dbReference type="InterPro" id="IPR002023">
    <property type="entry name" value="NuoE-like"/>
</dbReference>
<feature type="binding site" evidence="7">
    <location>
        <position position="125"/>
    </location>
    <ligand>
        <name>[2Fe-2S] cluster</name>
        <dbReference type="ChEBI" id="CHEBI:190135"/>
    </ligand>
</feature>
<protein>
    <submittedName>
        <fullName evidence="8">NADH-quinone oxidoreductase subunit E</fullName>
    </submittedName>
</protein>
<comment type="similarity">
    <text evidence="1">Belongs to the complex I 24 kDa subunit family.</text>
</comment>
<keyword evidence="3 7" id="KW-0479">Metal-binding</keyword>
<comment type="cofactor">
    <cofactor evidence="6">
        <name>[2Fe-2S] cluster</name>
        <dbReference type="ChEBI" id="CHEBI:190135"/>
    </cofactor>
</comment>
<feature type="binding site" evidence="7">
    <location>
        <position position="129"/>
    </location>
    <ligand>
        <name>[2Fe-2S] cluster</name>
        <dbReference type="ChEBI" id="CHEBI:190135"/>
    </ligand>
</feature>
<keyword evidence="9" id="KW-1185">Reference proteome</keyword>
<evidence type="ECO:0000256" key="1">
    <source>
        <dbReference type="ARBA" id="ARBA00010643"/>
    </source>
</evidence>
<dbReference type="InterPro" id="IPR028431">
    <property type="entry name" value="NADP_DH_HndA-like"/>
</dbReference>
<dbReference type="InterPro" id="IPR041921">
    <property type="entry name" value="NuoE_N"/>
</dbReference>
<dbReference type="GO" id="GO:0016491">
    <property type="term" value="F:oxidoreductase activity"/>
    <property type="evidence" value="ECO:0007669"/>
    <property type="project" value="InterPro"/>
</dbReference>
<feature type="binding site" evidence="7">
    <location>
        <position position="89"/>
    </location>
    <ligand>
        <name>[2Fe-2S] cluster</name>
        <dbReference type="ChEBI" id="CHEBI:190135"/>
    </ligand>
</feature>
<dbReference type="GO" id="GO:0046872">
    <property type="term" value="F:metal ion binding"/>
    <property type="evidence" value="ECO:0007669"/>
    <property type="project" value="UniProtKB-KW"/>
</dbReference>
<dbReference type="PANTHER" id="PTHR43342:SF2">
    <property type="entry name" value="POTENTIAL NAD-REDUCING HYDROGENASE SUBUNIT"/>
    <property type="match status" value="1"/>
</dbReference>
<organism evidence="8 9">
    <name type="scientific">Acetoanaerobium noterae</name>
    <dbReference type="NCBI Taxonomy" id="745369"/>
    <lineage>
        <taxon>Bacteria</taxon>
        <taxon>Bacillati</taxon>
        <taxon>Bacillota</taxon>
        <taxon>Clostridia</taxon>
        <taxon>Peptostreptococcales</taxon>
        <taxon>Filifactoraceae</taxon>
        <taxon>Acetoanaerobium</taxon>
    </lineage>
</organism>
<dbReference type="SUPFAM" id="SSF52833">
    <property type="entry name" value="Thioredoxin-like"/>
    <property type="match status" value="1"/>
</dbReference>
<evidence type="ECO:0000256" key="5">
    <source>
        <dbReference type="ARBA" id="ARBA00023014"/>
    </source>
</evidence>
<evidence type="ECO:0000256" key="4">
    <source>
        <dbReference type="ARBA" id="ARBA00023004"/>
    </source>
</evidence>
<dbReference type="AlphaFoldDB" id="A0A1T5BBT6"/>
<feature type="binding site" evidence="7">
    <location>
        <position position="84"/>
    </location>
    <ligand>
        <name>[2Fe-2S] cluster</name>
        <dbReference type="ChEBI" id="CHEBI:190135"/>
    </ligand>
</feature>
<comment type="cofactor">
    <cofactor evidence="7">
        <name>[2Fe-2S] cluster</name>
        <dbReference type="ChEBI" id="CHEBI:190135"/>
    </cofactor>
    <text evidence="7">Binds 1 [2Fe-2S] cluster.</text>
</comment>
<name>A0A1T5BBT6_9FIRM</name>
<dbReference type="Gene3D" id="1.10.10.1590">
    <property type="entry name" value="NADH-quinone oxidoreductase subunit E"/>
    <property type="match status" value="1"/>
</dbReference>
<sequence>MQETTLNKELYDQLADYIANVENKETALIEVLHKAQNLFGFIPKEVQLFIGEKLGVPASKVFGVVSFYSYFTTEPKGKYVINVCMGTACFVRKADSLLRELEKVLCIKPGETTENKMYSIEALRCVGACGLAPVIMVNDEVYGKVTVDDIPKILAKYAD</sequence>
<keyword evidence="5 7" id="KW-0411">Iron-sulfur</keyword>
<dbReference type="PIRSF" id="PIRSF000216">
    <property type="entry name" value="NADH_DH_24kDa"/>
    <property type="match status" value="1"/>
</dbReference>
<dbReference type="EMBL" id="FUYN01000003">
    <property type="protein sequence ID" value="SKB44489.1"/>
    <property type="molecule type" value="Genomic_DNA"/>
</dbReference>
<dbReference type="RefSeq" id="WP_079589377.1">
    <property type="nucleotide sequence ID" value="NZ_CP154629.1"/>
</dbReference>
<dbReference type="PANTHER" id="PTHR43342">
    <property type="entry name" value="NADH-QUINONE OXIDOREDUCTASE, E SUBUNIT"/>
    <property type="match status" value="1"/>
</dbReference>
<dbReference type="GO" id="GO:0051537">
    <property type="term" value="F:2 iron, 2 sulfur cluster binding"/>
    <property type="evidence" value="ECO:0007669"/>
    <property type="project" value="UniProtKB-KW"/>
</dbReference>
<evidence type="ECO:0000256" key="3">
    <source>
        <dbReference type="ARBA" id="ARBA00022723"/>
    </source>
</evidence>
<keyword evidence="2 7" id="KW-0001">2Fe-2S</keyword>
<gene>
    <name evidence="8" type="ORF">SAMN02745120_1496</name>
</gene>
<evidence type="ECO:0000256" key="7">
    <source>
        <dbReference type="PIRSR" id="PIRSR000216-1"/>
    </source>
</evidence>
<proteinExistence type="inferred from homology"/>
<evidence type="ECO:0000256" key="6">
    <source>
        <dbReference type="ARBA" id="ARBA00034078"/>
    </source>
</evidence>
<dbReference type="InterPro" id="IPR042128">
    <property type="entry name" value="NuoE_dom"/>
</dbReference>
<dbReference type="Pfam" id="PF01257">
    <property type="entry name" value="2Fe-2S_thioredx"/>
    <property type="match status" value="1"/>
</dbReference>
<dbReference type="OrthoDB" id="9807941at2"/>
<dbReference type="Proteomes" id="UP000243406">
    <property type="component" value="Unassembled WGS sequence"/>
</dbReference>
<dbReference type="Gene3D" id="3.40.30.10">
    <property type="entry name" value="Glutaredoxin"/>
    <property type="match status" value="1"/>
</dbReference>
<evidence type="ECO:0000256" key="2">
    <source>
        <dbReference type="ARBA" id="ARBA00022714"/>
    </source>
</evidence>
<reference evidence="9" key="1">
    <citation type="submission" date="2017-02" db="EMBL/GenBank/DDBJ databases">
        <authorList>
            <person name="Varghese N."/>
            <person name="Submissions S."/>
        </authorList>
    </citation>
    <scope>NUCLEOTIDE SEQUENCE [LARGE SCALE GENOMIC DNA]</scope>
    <source>
        <strain evidence="9">ATCC 35199</strain>
    </source>
</reference>
<dbReference type="CDD" id="cd03064">
    <property type="entry name" value="TRX_Fd_NuoE"/>
    <property type="match status" value="1"/>
</dbReference>
<dbReference type="InterPro" id="IPR036249">
    <property type="entry name" value="Thioredoxin-like_sf"/>
</dbReference>
<accession>A0A1T5BBT6</accession>
<keyword evidence="4 7" id="KW-0408">Iron</keyword>
<evidence type="ECO:0000313" key="8">
    <source>
        <dbReference type="EMBL" id="SKB44489.1"/>
    </source>
</evidence>
<evidence type="ECO:0000313" key="9">
    <source>
        <dbReference type="Proteomes" id="UP000243406"/>
    </source>
</evidence>